<dbReference type="AlphaFoldDB" id="A0A9W3G4J1"/>
<evidence type="ECO:0000256" key="1">
    <source>
        <dbReference type="SAM" id="MobiDB-lite"/>
    </source>
</evidence>
<protein>
    <submittedName>
        <fullName evidence="2">Predicted GPI-anchored protein 58</fullName>
    </submittedName>
</protein>
<gene>
    <name evidence="2" type="primary">LOC123616678</name>
</gene>
<feature type="compositionally biased region" description="Low complexity" evidence="1">
    <location>
        <begin position="82"/>
        <end position="100"/>
    </location>
</feature>
<dbReference type="RefSeq" id="XP_045372241.1">
    <property type="nucleotide sequence ID" value="XM_045516285.1"/>
</dbReference>
<feature type="region of interest" description="Disordered" evidence="1">
    <location>
        <begin position="73"/>
        <end position="214"/>
    </location>
</feature>
<feature type="compositionally biased region" description="Low complexity" evidence="1">
    <location>
        <begin position="188"/>
        <end position="207"/>
    </location>
</feature>
<accession>A0A9W3G4J1</accession>
<organism evidence="2">
    <name type="scientific">Camelus bactrianus</name>
    <name type="common">Bactrian camel</name>
    <dbReference type="NCBI Taxonomy" id="9837"/>
    <lineage>
        <taxon>Eukaryota</taxon>
        <taxon>Metazoa</taxon>
        <taxon>Chordata</taxon>
        <taxon>Craniata</taxon>
        <taxon>Vertebrata</taxon>
        <taxon>Euteleostomi</taxon>
        <taxon>Mammalia</taxon>
        <taxon>Eutheria</taxon>
        <taxon>Laurasiatheria</taxon>
        <taxon>Artiodactyla</taxon>
        <taxon>Tylopoda</taxon>
        <taxon>Camelidae</taxon>
        <taxon>Camelus</taxon>
    </lineage>
</organism>
<sequence length="269" mass="27909">MNRNSLLGLKISIRLCQPPAWFKYHTCGGRGPGEVGAVVDSGGKESSSASRSGRGSQEFACCSLSLHHRKPYLNTQVPAPSPAAGRASAARLAAPQPWASGSPVGPDLLPGCSSGSKEAAVPAEEARQAWALPSVAGDPAPSAGPESPSAQGEAEPLPPPPIRSLPAYKPLPAPHCPRDKVQAPKKPAGPSLPALSHLPLLAPSPAHKPSRSRPDCVLDEVHTGPSTLRWKAQPRGGPVGGWLTASQVGRRFSAPCDSLHLCPYARDHL</sequence>
<proteinExistence type="predicted"/>
<feature type="compositionally biased region" description="Low complexity" evidence="1">
    <location>
        <begin position="136"/>
        <end position="152"/>
    </location>
</feature>
<evidence type="ECO:0000313" key="2">
    <source>
        <dbReference type="RefSeq" id="XP_045372241.1"/>
    </source>
</evidence>
<name>A0A9W3G4J1_CAMBA</name>
<feature type="compositionally biased region" description="Pro residues" evidence="1">
    <location>
        <begin position="156"/>
        <end position="175"/>
    </location>
</feature>
<reference evidence="2" key="1">
    <citation type="submission" date="2025-08" db="UniProtKB">
        <authorList>
            <consortium name="RefSeq"/>
        </authorList>
    </citation>
    <scope>IDENTIFICATION</scope>
    <source>
        <tissue evidence="2">Blood</tissue>
    </source>
</reference>